<dbReference type="GO" id="GO:0005886">
    <property type="term" value="C:plasma membrane"/>
    <property type="evidence" value="ECO:0007669"/>
    <property type="project" value="UniProtKB-SubCell"/>
</dbReference>
<organism evidence="9 10">
    <name type="scientific">Nitzschia inconspicua</name>
    <dbReference type="NCBI Taxonomy" id="303405"/>
    <lineage>
        <taxon>Eukaryota</taxon>
        <taxon>Sar</taxon>
        <taxon>Stramenopiles</taxon>
        <taxon>Ochrophyta</taxon>
        <taxon>Bacillariophyta</taxon>
        <taxon>Bacillariophyceae</taxon>
        <taxon>Bacillariophycidae</taxon>
        <taxon>Bacillariales</taxon>
        <taxon>Bacillariaceae</taxon>
        <taxon>Nitzschia</taxon>
    </lineage>
</organism>
<evidence type="ECO:0000256" key="3">
    <source>
        <dbReference type="ARBA" id="ARBA00022475"/>
    </source>
</evidence>
<dbReference type="OrthoDB" id="1368at2759"/>
<keyword evidence="4 8" id="KW-0812">Transmembrane</keyword>
<accession>A0A9K3PGY2</accession>
<keyword evidence="2" id="KW-0813">Transport</keyword>
<keyword evidence="5 8" id="KW-1133">Transmembrane helix</keyword>
<comment type="subcellular location">
    <subcellularLocation>
        <location evidence="1">Cell membrane</location>
        <topology evidence="1">Multi-pass membrane protein</topology>
    </subcellularLocation>
</comment>
<evidence type="ECO:0000256" key="5">
    <source>
        <dbReference type="ARBA" id="ARBA00022989"/>
    </source>
</evidence>
<dbReference type="EMBL" id="JAGRRH010000021">
    <property type="protein sequence ID" value="KAG7346978.1"/>
    <property type="molecule type" value="Genomic_DNA"/>
</dbReference>
<evidence type="ECO:0000313" key="10">
    <source>
        <dbReference type="Proteomes" id="UP000693970"/>
    </source>
</evidence>
<dbReference type="PANTHER" id="PTHR33281:SF19">
    <property type="entry name" value="VOLTAGE-DEPENDENT ANION CHANNEL-FORMING PROTEIN YNEE"/>
    <property type="match status" value="1"/>
</dbReference>
<keyword evidence="10" id="KW-1185">Reference proteome</keyword>
<comment type="caution">
    <text evidence="9">The sequence shown here is derived from an EMBL/GenBank/DDBJ whole genome shotgun (WGS) entry which is preliminary data.</text>
</comment>
<evidence type="ECO:0000256" key="4">
    <source>
        <dbReference type="ARBA" id="ARBA00022692"/>
    </source>
</evidence>
<evidence type="ECO:0000256" key="2">
    <source>
        <dbReference type="ARBA" id="ARBA00022448"/>
    </source>
</evidence>
<keyword evidence="6" id="KW-0406">Ion transport</keyword>
<dbReference type="InterPro" id="IPR044669">
    <property type="entry name" value="YneE/VCCN1/2-like"/>
</dbReference>
<dbReference type="GO" id="GO:0005254">
    <property type="term" value="F:chloride channel activity"/>
    <property type="evidence" value="ECO:0007669"/>
    <property type="project" value="InterPro"/>
</dbReference>
<sequence>MAASKHYRLICSIVAVGSLLFNLTIIEAAKDVVESSVAVTKFPPSQPQKKWPQRDSIEDFLSDRRYLETLVNTTDILTKSHWKRDSSYTKSWTNEDWERHQIKSIHRYTRHIQSWFSSPTFLSVLPTILVSVLWAITCMSAVSRFRSVENFVNKAPFSTSISSFTSPISILLALKTNRALNRLFEARNMFGLFIRVSTSLSGLSVNYIYQPIDKDLGLLVGRYLAAYGWCMKGQLRGEDDSIVLETLLPPAESTWVLSQQDHPSAIVFRLRSIVADLTKRGKLPNAITKSFEDRLNELERAMGVCKRIKASPIPPTFTRMTSRVLCMFLCFLPLALVSTPGLKSPLAVLVIVTFLSYIFVGIDEISVEVENPFPLLPMFSLSSNLEQKVADQFESYQDMPKSR</sequence>
<dbReference type="PANTHER" id="PTHR33281">
    <property type="entry name" value="UPF0187 PROTEIN YNEE"/>
    <property type="match status" value="1"/>
</dbReference>
<keyword evidence="7 8" id="KW-0472">Membrane</keyword>
<dbReference type="Pfam" id="PF25539">
    <property type="entry name" value="Bestrophin_2"/>
    <property type="match status" value="1"/>
</dbReference>
<reference evidence="9" key="2">
    <citation type="submission" date="2021-04" db="EMBL/GenBank/DDBJ databases">
        <authorList>
            <person name="Podell S."/>
        </authorList>
    </citation>
    <scope>NUCLEOTIDE SEQUENCE</scope>
    <source>
        <strain evidence="9">Hildebrandi</strain>
    </source>
</reference>
<evidence type="ECO:0000313" key="9">
    <source>
        <dbReference type="EMBL" id="KAG7346978.1"/>
    </source>
</evidence>
<evidence type="ECO:0000256" key="1">
    <source>
        <dbReference type="ARBA" id="ARBA00004651"/>
    </source>
</evidence>
<reference evidence="9" key="1">
    <citation type="journal article" date="2021" name="Sci. Rep.">
        <title>Diploid genomic architecture of Nitzschia inconspicua, an elite biomass production diatom.</title>
        <authorList>
            <person name="Oliver A."/>
            <person name="Podell S."/>
            <person name="Pinowska A."/>
            <person name="Traller J.C."/>
            <person name="Smith S.R."/>
            <person name="McClure R."/>
            <person name="Beliaev A."/>
            <person name="Bohutskyi P."/>
            <person name="Hill E.A."/>
            <person name="Rabines A."/>
            <person name="Zheng H."/>
            <person name="Allen L.Z."/>
            <person name="Kuo A."/>
            <person name="Grigoriev I.V."/>
            <person name="Allen A.E."/>
            <person name="Hazlebeck D."/>
            <person name="Allen E.E."/>
        </authorList>
    </citation>
    <scope>NUCLEOTIDE SEQUENCE</scope>
    <source>
        <strain evidence="9">Hildebrandi</strain>
    </source>
</reference>
<dbReference type="Proteomes" id="UP000693970">
    <property type="component" value="Unassembled WGS sequence"/>
</dbReference>
<keyword evidence="3" id="KW-1003">Cell membrane</keyword>
<evidence type="ECO:0000256" key="8">
    <source>
        <dbReference type="SAM" id="Phobius"/>
    </source>
</evidence>
<evidence type="ECO:0000256" key="6">
    <source>
        <dbReference type="ARBA" id="ARBA00023065"/>
    </source>
</evidence>
<feature type="transmembrane region" description="Helical" evidence="8">
    <location>
        <begin position="121"/>
        <end position="143"/>
    </location>
</feature>
<name>A0A9K3PGY2_9STRA</name>
<gene>
    <name evidence="9" type="ORF">IV203_006047</name>
</gene>
<dbReference type="AlphaFoldDB" id="A0A9K3PGY2"/>
<proteinExistence type="predicted"/>
<protein>
    <submittedName>
        <fullName evidence="9">Bestrophin, RFP-TM, chloride channel</fullName>
    </submittedName>
</protein>
<evidence type="ECO:0000256" key="7">
    <source>
        <dbReference type="ARBA" id="ARBA00023136"/>
    </source>
</evidence>